<protein>
    <submittedName>
        <fullName evidence="1">Uncharacterized protein</fullName>
    </submittedName>
</protein>
<comment type="caution">
    <text evidence="1">The sequence shown here is derived from an EMBL/GenBank/DDBJ whole genome shotgun (WGS) entry which is preliminary data.</text>
</comment>
<proteinExistence type="predicted"/>
<evidence type="ECO:0000313" key="2">
    <source>
        <dbReference type="Proteomes" id="UP000018159"/>
    </source>
</evidence>
<reference evidence="1 2" key="1">
    <citation type="journal article" date="2013" name="PLoS ONE">
        <title>Enrichment and Genome Sequence of the Group I.1a Ammonia-Oxidizing Archaeon ?Ca. Nitrosotenuis uzonensis? Representing a Clade Globally.</title>
        <authorList>
            <person name="Lebedeva E.V."/>
            <person name="Hatzenpichler R."/>
            <person name="Pelletier E."/>
            <person name="Schuster N."/>
            <person name="Hauzmayer S."/>
            <person name="Bulaev A."/>
            <person name="Grigor'eva N.V."/>
            <person name="Galushko A."/>
            <person name="Schmid M."/>
            <person name="Palatinszky M."/>
            <person name="Le Paslier D."/>
            <person name="Daims H."/>
            <person name="Wagner M."/>
        </authorList>
    </citation>
    <scope>NUCLEOTIDE SEQUENCE [LARGE SCALE GENOMIC DNA]</scope>
    <source>
        <strain evidence="1 2">N4</strain>
    </source>
</reference>
<dbReference type="EMBL" id="CBTY010000009">
    <property type="protein sequence ID" value="CDI06183.1"/>
    <property type="molecule type" value="Genomic_DNA"/>
</dbReference>
<dbReference type="AlphaFoldDB" id="V6AUQ6"/>
<organism evidence="1 2">
    <name type="scientific">Candidatus Nitrosotenuis uzonensis</name>
    <dbReference type="NCBI Taxonomy" id="1407055"/>
    <lineage>
        <taxon>Archaea</taxon>
        <taxon>Nitrososphaerota</taxon>
        <taxon>Candidatus Nitrosotenuis</taxon>
    </lineage>
</organism>
<keyword evidence="2" id="KW-1185">Reference proteome</keyword>
<name>V6AUQ6_9ARCH</name>
<dbReference type="Proteomes" id="UP000018159">
    <property type="component" value="Unassembled WGS sequence"/>
</dbReference>
<gene>
    <name evidence="1" type="ORF">NITUZ_40349</name>
</gene>
<evidence type="ECO:0000313" key="1">
    <source>
        <dbReference type="EMBL" id="CDI06183.1"/>
    </source>
</evidence>
<accession>V6AUQ6</accession>
<sequence>MYYLILLVSQSLTNTQIIDFGTKNNSWLVVTGRIRFSKSS</sequence>